<organism evidence="1 2">
    <name type="scientific">Malus domestica</name>
    <name type="common">Apple</name>
    <name type="synonym">Pyrus malus</name>
    <dbReference type="NCBI Taxonomy" id="3750"/>
    <lineage>
        <taxon>Eukaryota</taxon>
        <taxon>Viridiplantae</taxon>
        <taxon>Streptophyta</taxon>
        <taxon>Embryophyta</taxon>
        <taxon>Tracheophyta</taxon>
        <taxon>Spermatophyta</taxon>
        <taxon>Magnoliopsida</taxon>
        <taxon>eudicotyledons</taxon>
        <taxon>Gunneridae</taxon>
        <taxon>Pentapetalae</taxon>
        <taxon>rosids</taxon>
        <taxon>fabids</taxon>
        <taxon>Rosales</taxon>
        <taxon>Rosaceae</taxon>
        <taxon>Amygdaloideae</taxon>
        <taxon>Maleae</taxon>
        <taxon>Malus</taxon>
    </lineage>
</organism>
<name>A0A498HU69_MALDO</name>
<dbReference type="SUPFAM" id="SSF55961">
    <property type="entry name" value="Bet v1-like"/>
    <property type="match status" value="2"/>
</dbReference>
<dbReference type="Proteomes" id="UP000290289">
    <property type="component" value="Chromosome 15"/>
</dbReference>
<evidence type="ECO:0000313" key="1">
    <source>
        <dbReference type="EMBL" id="RXH72691.1"/>
    </source>
</evidence>
<dbReference type="PANTHER" id="PTHR33789:SF11">
    <property type="entry name" value="OS05G0202300 PROTEIN"/>
    <property type="match status" value="1"/>
</dbReference>
<keyword evidence="2" id="KW-1185">Reference proteome</keyword>
<comment type="caution">
    <text evidence="1">The sequence shown here is derived from an EMBL/GenBank/DDBJ whole genome shotgun (WGS) entry which is preliminary data.</text>
</comment>
<gene>
    <name evidence="1" type="ORF">DVH24_012375</name>
</gene>
<dbReference type="EMBL" id="RDQH01000341">
    <property type="protein sequence ID" value="RXH72691.1"/>
    <property type="molecule type" value="Genomic_DNA"/>
</dbReference>
<dbReference type="InterPro" id="IPR053249">
    <property type="entry name" value="LFS"/>
</dbReference>
<dbReference type="InterPro" id="IPR023393">
    <property type="entry name" value="START-like_dom_sf"/>
</dbReference>
<dbReference type="Gene3D" id="3.30.530.20">
    <property type="match status" value="2"/>
</dbReference>
<dbReference type="CDD" id="cd07821">
    <property type="entry name" value="PYR_PYL_RCAR_like"/>
    <property type="match status" value="1"/>
</dbReference>
<accession>A0A498HU69</accession>
<dbReference type="PANTHER" id="PTHR33789">
    <property type="entry name" value="LACHRYMATORY-FACTOR SYNTHASE"/>
    <property type="match status" value="1"/>
</dbReference>
<sequence>MIDPINHCLSYEITENNFGFKSYVATVQLVPINDEDGRTGCIIEWSFVSDLVEGWKYEDLQAWFPTVSACRQVEGVPGQPDLFRYCASAPVDNDESTIKWSEEKLLTIDPIQRLLSYEVTESNLGFKSYVAMDSGDGCRIEWSFVSDPIEGWGLDDFLSYLDSSVQLIGKTIMEHPSLSATTT</sequence>
<dbReference type="Pfam" id="PF10604">
    <property type="entry name" value="Polyketide_cyc2"/>
    <property type="match status" value="1"/>
</dbReference>
<protein>
    <recommendedName>
        <fullName evidence="3">Lachrymatory-factor synthase</fullName>
    </recommendedName>
</protein>
<proteinExistence type="predicted"/>
<evidence type="ECO:0008006" key="3">
    <source>
        <dbReference type="Google" id="ProtNLM"/>
    </source>
</evidence>
<dbReference type="AlphaFoldDB" id="A0A498HU69"/>
<evidence type="ECO:0000313" key="2">
    <source>
        <dbReference type="Proteomes" id="UP000290289"/>
    </source>
</evidence>
<reference evidence="1 2" key="1">
    <citation type="submission" date="2018-10" db="EMBL/GenBank/DDBJ databases">
        <title>A high-quality apple genome assembly.</title>
        <authorList>
            <person name="Hu J."/>
        </authorList>
    </citation>
    <scope>NUCLEOTIDE SEQUENCE [LARGE SCALE GENOMIC DNA]</scope>
    <source>
        <strain evidence="2">cv. HFTH1</strain>
        <tissue evidence="1">Young leaf</tissue>
    </source>
</reference>
<dbReference type="InterPro" id="IPR019587">
    <property type="entry name" value="Polyketide_cyclase/dehydratase"/>
</dbReference>
<dbReference type="GO" id="GO:0004864">
    <property type="term" value="F:protein phosphatase inhibitor activity"/>
    <property type="evidence" value="ECO:0007669"/>
    <property type="project" value="UniProtKB-ARBA"/>
</dbReference>